<organism evidence="1">
    <name type="scientific">Podoviridae sp. ctz6O13</name>
    <dbReference type="NCBI Taxonomy" id="2827757"/>
    <lineage>
        <taxon>Viruses</taxon>
        <taxon>Duplodnaviria</taxon>
        <taxon>Heunggongvirae</taxon>
        <taxon>Uroviricota</taxon>
        <taxon>Caudoviricetes</taxon>
    </lineage>
</organism>
<evidence type="ECO:0000313" key="1">
    <source>
        <dbReference type="EMBL" id="DAF63723.1"/>
    </source>
</evidence>
<dbReference type="EMBL" id="BK032843">
    <property type="protein sequence ID" value="DAF63723.1"/>
    <property type="molecule type" value="Genomic_DNA"/>
</dbReference>
<protein>
    <submittedName>
        <fullName evidence="1">Uncharacterized protein</fullName>
    </submittedName>
</protein>
<accession>A0A8S5TKY6</accession>
<reference evidence="1" key="1">
    <citation type="journal article" date="2021" name="Proc. Natl. Acad. Sci. U.S.A.">
        <title>A Catalog of Tens of Thousands of Viruses from Human Metagenomes Reveals Hidden Associations with Chronic Diseases.</title>
        <authorList>
            <person name="Tisza M.J."/>
            <person name="Buck C.B."/>
        </authorList>
    </citation>
    <scope>NUCLEOTIDE SEQUENCE</scope>
    <source>
        <strain evidence="1">Ctz6O13</strain>
    </source>
</reference>
<name>A0A8S5TKY6_9CAUD</name>
<proteinExistence type="predicted"/>
<sequence length="285" mass="32549">MFMAKKANEIQNGDLKKGIVVLRNAYGKVGQQAFIQPSKDKTGQYPQCVRTVDSKGDMILSLEDRQKDISLFIPENQIFTIQDGTTFNLDNPRENAEWEAIRNCFLIAESRDARDANGDYLIDGTRSANNKRPRYGRAEFYVERPGVMAERRVTRTKLVVKAKNFIINDERGLDGMLLIAKVLGRNMTDQPAADVEDYLLSVADREPSKIIELYTGGDLQLKLLFITAKEKGIIRKKHGLYMYGEDENVTLGASDMAVIEWMKQPRNQKTLQLIRQDTYPEVYRD</sequence>